<name>A0A4D4K9S4_9ACTN</name>
<accession>A0A4D4K9S4</accession>
<dbReference type="EMBL" id="BJHV01000001">
    <property type="protein sequence ID" value="GDY45735.1"/>
    <property type="molecule type" value="Genomic_DNA"/>
</dbReference>
<feature type="compositionally biased region" description="Polar residues" evidence="1">
    <location>
        <begin position="25"/>
        <end position="42"/>
    </location>
</feature>
<dbReference type="EMBL" id="AP019620">
    <property type="protein sequence ID" value="BBJ40762.1"/>
    <property type="molecule type" value="Genomic_DNA"/>
</dbReference>
<reference evidence="4 5" key="1">
    <citation type="journal article" date="2020" name="Int. J. Syst. Evol. Microbiol.">
        <title>Reclassification of Streptomyces castelarensis and Streptomyces sporoclivatus as later heterotypic synonyms of Streptomyces antimycoticus.</title>
        <authorList>
            <person name="Komaki H."/>
            <person name="Tamura T."/>
        </authorList>
    </citation>
    <scope>NUCLEOTIDE SEQUENCE [LARGE SCALE GENOMIC DNA]</scope>
    <source>
        <strain evidence="2 5">NBRC 100767</strain>
        <strain evidence="3 4">NBRC 12839</strain>
    </source>
</reference>
<evidence type="ECO:0000313" key="2">
    <source>
        <dbReference type="EMBL" id="BBJ40762.1"/>
    </source>
</evidence>
<dbReference type="Proteomes" id="UP000463951">
    <property type="component" value="Chromosome"/>
</dbReference>
<protein>
    <submittedName>
        <fullName evidence="3">Uncharacterized protein</fullName>
    </submittedName>
</protein>
<evidence type="ECO:0000313" key="5">
    <source>
        <dbReference type="Proteomes" id="UP000463951"/>
    </source>
</evidence>
<dbReference type="AlphaFoldDB" id="A0A4D4K9S4"/>
<organism evidence="3 4">
    <name type="scientific">Streptomyces antimycoticus</name>
    <dbReference type="NCBI Taxonomy" id="68175"/>
    <lineage>
        <taxon>Bacteria</taxon>
        <taxon>Bacillati</taxon>
        <taxon>Actinomycetota</taxon>
        <taxon>Actinomycetes</taxon>
        <taxon>Kitasatosporales</taxon>
        <taxon>Streptomycetaceae</taxon>
        <taxon>Streptomyces</taxon>
        <taxon>Streptomyces violaceusniger group</taxon>
    </lineage>
</organism>
<keyword evidence="4" id="KW-1185">Reference proteome</keyword>
<feature type="region of interest" description="Disordered" evidence="1">
    <location>
        <begin position="1"/>
        <end position="99"/>
    </location>
</feature>
<evidence type="ECO:0000313" key="4">
    <source>
        <dbReference type="Proteomes" id="UP000299290"/>
    </source>
</evidence>
<evidence type="ECO:0000313" key="3">
    <source>
        <dbReference type="EMBL" id="GDY45735.1"/>
    </source>
</evidence>
<feature type="compositionally biased region" description="Low complexity" evidence="1">
    <location>
        <begin position="86"/>
        <end position="97"/>
    </location>
</feature>
<proteinExistence type="predicted"/>
<sequence length="119" mass="12152">MSAETVKIFPVSREETSRSPPGSGASPQGESSFVVSVRTTFTEPFAGAADSVGEGAPEEPPPPGFEGADERPPGLVMLSPSDEQPATSNTAAAATSTEVTRGRRTVGFLSMGTCAAARH</sequence>
<dbReference type="Proteomes" id="UP000299290">
    <property type="component" value="Unassembled WGS sequence"/>
</dbReference>
<gene>
    <name evidence="3" type="ORF">SANT12839_066170</name>
    <name evidence="2" type="ORF">SSPO_034800</name>
</gene>
<evidence type="ECO:0000256" key="1">
    <source>
        <dbReference type="SAM" id="MobiDB-lite"/>
    </source>
</evidence>